<keyword evidence="3 12" id="KW-0132">Cell division</keyword>
<comment type="pathway">
    <text evidence="12">Cell wall biogenesis; peptidoglycan biosynthesis.</text>
</comment>
<feature type="transmembrane region" description="Helical" evidence="12">
    <location>
        <begin position="89"/>
        <end position="106"/>
    </location>
</feature>
<feature type="transmembrane region" description="Helical" evidence="12">
    <location>
        <begin position="126"/>
        <end position="147"/>
    </location>
</feature>
<evidence type="ECO:0000256" key="9">
    <source>
        <dbReference type="ARBA" id="ARBA00023136"/>
    </source>
</evidence>
<dbReference type="GO" id="GO:0051301">
    <property type="term" value="P:cell division"/>
    <property type="evidence" value="ECO:0007669"/>
    <property type="project" value="UniProtKB-KW"/>
</dbReference>
<dbReference type="HAMAP" id="MF_00038">
    <property type="entry name" value="MraY"/>
    <property type="match status" value="1"/>
</dbReference>
<keyword evidence="9 12" id="KW-0472">Membrane</keyword>
<dbReference type="InterPro" id="IPR003524">
    <property type="entry name" value="PNAcMuramoyl-5peptid_Trfase"/>
</dbReference>
<feature type="transmembrane region" description="Helical" evidence="12">
    <location>
        <begin position="259"/>
        <end position="280"/>
    </location>
</feature>
<dbReference type="GO" id="GO:0008963">
    <property type="term" value="F:phospho-N-acetylmuramoyl-pentapeptide-transferase activity"/>
    <property type="evidence" value="ECO:0007669"/>
    <property type="project" value="UniProtKB-UniRule"/>
</dbReference>
<organism evidence="15 16">
    <name type="scientific">Candidatus Ichthyocystis hellenicum</name>
    <dbReference type="NCBI Taxonomy" id="1561003"/>
    <lineage>
        <taxon>Bacteria</taxon>
        <taxon>Pseudomonadati</taxon>
        <taxon>Pseudomonadota</taxon>
        <taxon>Betaproteobacteria</taxon>
        <taxon>Burkholderiales</taxon>
        <taxon>Candidatus Ichthyocystis</taxon>
    </lineage>
</organism>
<dbReference type="RefSeq" id="WP_092490461.1">
    <property type="nucleotide sequence ID" value="NZ_LN906597.1"/>
</dbReference>
<gene>
    <name evidence="12 15" type="primary">mraY</name>
    <name evidence="15" type="ORF">Ark11_0632</name>
</gene>
<reference evidence="16" key="1">
    <citation type="submission" date="2015-11" db="EMBL/GenBank/DDBJ databases">
        <authorList>
            <person name="Seth-Smith H.M.B."/>
        </authorList>
    </citation>
    <scope>NUCLEOTIDE SEQUENCE [LARGE SCALE GENOMIC DNA]</scope>
    <source>
        <strain evidence="16">2013Ark11</strain>
    </source>
</reference>
<keyword evidence="8 12" id="KW-1133">Transmembrane helix</keyword>
<feature type="binding site" evidence="14">
    <location>
        <position position="188"/>
    </location>
    <ligand>
        <name>Mg(2+)</name>
        <dbReference type="ChEBI" id="CHEBI:18420"/>
    </ligand>
</feature>
<comment type="cofactor">
    <cofactor evidence="12 14">
        <name>Mg(2+)</name>
        <dbReference type="ChEBI" id="CHEBI:18420"/>
    </cofactor>
</comment>
<dbReference type="PROSITE" id="PS01348">
    <property type="entry name" value="MRAY_2"/>
    <property type="match status" value="1"/>
</dbReference>
<dbReference type="PATRIC" id="fig|1561003.3.peg.636"/>
<feature type="transmembrane region" description="Helical" evidence="12">
    <location>
        <begin position="235"/>
        <end position="252"/>
    </location>
</feature>
<proteinExistence type="inferred from homology"/>
<comment type="subcellular location">
    <subcellularLocation>
        <location evidence="12">Cell membrane</location>
        <topology evidence="12">Multi-pass membrane protein</topology>
    </subcellularLocation>
    <subcellularLocation>
        <location evidence="1">Membrane</location>
        <topology evidence="1">Multi-pass membrane protein</topology>
    </subcellularLocation>
</comment>
<keyword evidence="12 14" id="KW-0479">Metal-binding</keyword>
<keyword evidence="5 12" id="KW-0812">Transmembrane</keyword>
<keyword evidence="10 12" id="KW-0131">Cell cycle</keyword>
<name>A0A0S4M3C2_9BURK</name>
<dbReference type="AlphaFoldDB" id="A0A0S4M3C2"/>
<feature type="transmembrane region" description="Helical" evidence="12">
    <location>
        <begin position="14"/>
        <end position="33"/>
    </location>
</feature>
<comment type="similarity">
    <text evidence="2 12">Belongs to the glycosyltransferase 4 family. MraY subfamily.</text>
</comment>
<protein>
    <recommendedName>
        <fullName evidence="12 13">Phospho-N-acetylmuramoyl-pentapeptide-transferase</fullName>
        <ecNumber evidence="12 13">2.7.8.13</ecNumber>
    </recommendedName>
    <alternativeName>
        <fullName evidence="12">UDP-MurNAc-pentapeptide phosphotransferase</fullName>
    </alternativeName>
</protein>
<comment type="catalytic activity">
    <reaction evidence="12">
        <text>UDP-N-acetyl-alpha-D-muramoyl-L-alanyl-gamma-D-glutamyl-meso-2,6-diaminopimeloyl-D-alanyl-D-alanine + di-trans,octa-cis-undecaprenyl phosphate = di-trans,octa-cis-undecaprenyl diphospho-N-acetyl-alpha-D-muramoyl-L-alanyl-D-glutamyl-meso-2,6-diaminopimeloyl-D-alanyl-D-alanine + UMP</text>
        <dbReference type="Rhea" id="RHEA:28386"/>
        <dbReference type="ChEBI" id="CHEBI:57865"/>
        <dbReference type="ChEBI" id="CHEBI:60392"/>
        <dbReference type="ChEBI" id="CHEBI:61386"/>
        <dbReference type="ChEBI" id="CHEBI:61387"/>
        <dbReference type="EC" id="2.7.8.13"/>
    </reaction>
</comment>
<dbReference type="GO" id="GO:0071555">
    <property type="term" value="P:cell wall organization"/>
    <property type="evidence" value="ECO:0007669"/>
    <property type="project" value="UniProtKB-KW"/>
</dbReference>
<feature type="binding site" evidence="14">
    <location>
        <position position="263"/>
    </location>
    <ligand>
        <name>Mg(2+)</name>
        <dbReference type="ChEBI" id="CHEBI:18420"/>
    </ligand>
</feature>
<dbReference type="Pfam" id="PF10555">
    <property type="entry name" value="MraY_sig1"/>
    <property type="match status" value="1"/>
</dbReference>
<dbReference type="EMBL" id="LN906597">
    <property type="protein sequence ID" value="CUT17468.1"/>
    <property type="molecule type" value="Genomic_DNA"/>
</dbReference>
<feature type="transmembrane region" description="Helical" evidence="12">
    <location>
        <begin position="334"/>
        <end position="354"/>
    </location>
</feature>
<evidence type="ECO:0000256" key="14">
    <source>
        <dbReference type="PIRSR" id="PIRSR600715-1"/>
    </source>
</evidence>
<evidence type="ECO:0000256" key="4">
    <source>
        <dbReference type="ARBA" id="ARBA00022679"/>
    </source>
</evidence>
<dbReference type="UniPathway" id="UPA00219"/>
<evidence type="ECO:0000256" key="5">
    <source>
        <dbReference type="ARBA" id="ARBA00022692"/>
    </source>
</evidence>
<evidence type="ECO:0000256" key="8">
    <source>
        <dbReference type="ARBA" id="ARBA00022989"/>
    </source>
</evidence>
<evidence type="ECO:0000256" key="3">
    <source>
        <dbReference type="ARBA" id="ARBA00022618"/>
    </source>
</evidence>
<evidence type="ECO:0000256" key="1">
    <source>
        <dbReference type="ARBA" id="ARBA00004141"/>
    </source>
</evidence>
<dbReference type="Pfam" id="PF00953">
    <property type="entry name" value="Glycos_transf_4"/>
    <property type="match status" value="1"/>
</dbReference>
<keyword evidence="11 12" id="KW-0961">Cell wall biogenesis/degradation</keyword>
<dbReference type="GO" id="GO:0051992">
    <property type="term" value="F:UDP-N-acetylmuramoyl-L-alanyl-D-glutamyl-meso-2,6-diaminopimelyl-D-alanyl-D-alanine:undecaprenyl-phosphate transferase activity"/>
    <property type="evidence" value="ECO:0007669"/>
    <property type="project" value="RHEA"/>
</dbReference>
<feature type="transmembrane region" description="Helical" evidence="12">
    <location>
        <begin position="65"/>
        <end position="83"/>
    </location>
</feature>
<evidence type="ECO:0000256" key="13">
    <source>
        <dbReference type="NCBIfam" id="TIGR00445"/>
    </source>
</evidence>
<evidence type="ECO:0000256" key="12">
    <source>
        <dbReference type="HAMAP-Rule" id="MF_00038"/>
    </source>
</evidence>
<keyword evidence="6 12" id="KW-0133">Cell shape</keyword>
<evidence type="ECO:0000313" key="16">
    <source>
        <dbReference type="Proteomes" id="UP000198651"/>
    </source>
</evidence>
<dbReference type="InterPro" id="IPR018480">
    <property type="entry name" value="PNAcMuramoyl-5peptid_Trfase_CS"/>
</dbReference>
<dbReference type="GO" id="GO:0009252">
    <property type="term" value="P:peptidoglycan biosynthetic process"/>
    <property type="evidence" value="ECO:0007669"/>
    <property type="project" value="UniProtKB-UniRule"/>
</dbReference>
<keyword evidence="16" id="KW-1185">Reference proteome</keyword>
<evidence type="ECO:0000256" key="11">
    <source>
        <dbReference type="ARBA" id="ARBA00023316"/>
    </source>
</evidence>
<keyword evidence="12" id="KW-1003">Cell membrane</keyword>
<comment type="function">
    <text evidence="12">Catalyzes the initial step of the lipid cycle reactions in the biosynthesis of the cell wall peptidoglycan: transfers peptidoglycan precursor phospho-MurNAc-pentapeptide from UDP-MurNAc-pentapeptide onto the lipid carrier undecaprenyl phosphate, yielding undecaprenyl-pyrophosphoryl-MurNAc-pentapeptide, known as lipid I.</text>
</comment>
<keyword evidence="4 12" id="KW-0808">Transferase</keyword>
<dbReference type="PANTHER" id="PTHR22926:SF5">
    <property type="entry name" value="PHOSPHO-N-ACETYLMURAMOYL-PENTAPEPTIDE-TRANSFERASE HOMOLOG"/>
    <property type="match status" value="1"/>
</dbReference>
<dbReference type="PANTHER" id="PTHR22926">
    <property type="entry name" value="PHOSPHO-N-ACETYLMURAMOYL-PENTAPEPTIDE-TRANSFERASE"/>
    <property type="match status" value="1"/>
</dbReference>
<dbReference type="NCBIfam" id="TIGR00445">
    <property type="entry name" value="mraY"/>
    <property type="match status" value="1"/>
</dbReference>
<dbReference type="GO" id="GO:0005886">
    <property type="term" value="C:plasma membrane"/>
    <property type="evidence" value="ECO:0007669"/>
    <property type="project" value="UniProtKB-SubCell"/>
</dbReference>
<dbReference type="Proteomes" id="UP000198651">
    <property type="component" value="Chromosome I"/>
</dbReference>
<feature type="transmembrane region" description="Helical" evidence="12">
    <location>
        <begin position="167"/>
        <end position="189"/>
    </location>
</feature>
<feature type="transmembrane region" description="Helical" evidence="12">
    <location>
        <begin position="286"/>
        <end position="305"/>
    </location>
</feature>
<evidence type="ECO:0000256" key="10">
    <source>
        <dbReference type="ARBA" id="ARBA00023306"/>
    </source>
</evidence>
<evidence type="ECO:0000256" key="7">
    <source>
        <dbReference type="ARBA" id="ARBA00022984"/>
    </source>
</evidence>
<evidence type="ECO:0000256" key="6">
    <source>
        <dbReference type="ARBA" id="ARBA00022960"/>
    </source>
</evidence>
<dbReference type="STRING" id="1561003.Ark11_0632"/>
<keyword evidence="7 12" id="KW-0573">Peptidoglycan synthesis</keyword>
<dbReference type="InterPro" id="IPR000715">
    <property type="entry name" value="Glycosyl_transferase_4"/>
</dbReference>
<sequence>MVLLPLLPCSSSTLFIRSFASFMTSFLAALILGKPFIGFLQRHNIDQSIREFGPSSHYSKEGTPSMGGVLVIFLVTVSCSIWTKIANRFVITLLFVMWSYGGIGFWDDYRKMTGRSYHGLSAIHKYFLQSLLAVVVIVFLLCLSRSIPVDIFSYLSIPYHGFVRYPAGVVGFCVLSYFVLVGSANAVNLTDGLDGLAIFPVILSVSFFALLAALMTHVHKAELDFLSLAAGINEVLVFCTALIGSGLGFLWFNVHPARIFMGDVGSLSLGAVLGALAIIFRQEIVFFVLSLIFVSETLSVIVQVLSRRLFKKKVFLMAPFHHHFELNGCSETTIVVRFWILAMVFFVAAVFLFFNS</sequence>
<feature type="transmembrane region" description="Helical" evidence="12">
    <location>
        <begin position="196"/>
        <end position="215"/>
    </location>
</feature>
<accession>A0A0S4M3C2</accession>
<keyword evidence="12 14" id="KW-0460">Magnesium</keyword>
<evidence type="ECO:0000256" key="2">
    <source>
        <dbReference type="ARBA" id="ARBA00005583"/>
    </source>
</evidence>
<dbReference type="OrthoDB" id="9805475at2"/>
<dbReference type="PROSITE" id="PS01347">
    <property type="entry name" value="MRAY_1"/>
    <property type="match status" value="1"/>
</dbReference>
<evidence type="ECO:0000313" key="15">
    <source>
        <dbReference type="EMBL" id="CUT17468.1"/>
    </source>
</evidence>
<dbReference type="GO" id="GO:0046872">
    <property type="term" value="F:metal ion binding"/>
    <property type="evidence" value="ECO:0007669"/>
    <property type="project" value="UniProtKB-KW"/>
</dbReference>
<dbReference type="CDD" id="cd06852">
    <property type="entry name" value="GT_MraY"/>
    <property type="match status" value="1"/>
</dbReference>
<dbReference type="EC" id="2.7.8.13" evidence="12 13"/>
<dbReference type="GO" id="GO:0008360">
    <property type="term" value="P:regulation of cell shape"/>
    <property type="evidence" value="ECO:0007669"/>
    <property type="project" value="UniProtKB-KW"/>
</dbReference>